<dbReference type="CDD" id="cd00833">
    <property type="entry name" value="PKS"/>
    <property type="match status" value="1"/>
</dbReference>
<dbReference type="InterPro" id="IPR014030">
    <property type="entry name" value="Ketoacyl_synth_N"/>
</dbReference>
<dbReference type="SUPFAM" id="SSF51735">
    <property type="entry name" value="NAD(P)-binding Rossmann-fold domains"/>
    <property type="match status" value="2"/>
</dbReference>
<dbReference type="InterPro" id="IPR042104">
    <property type="entry name" value="PKS_dehydratase_sf"/>
</dbReference>
<dbReference type="GeneID" id="75827498"/>
<dbReference type="GO" id="GO:0004315">
    <property type="term" value="F:3-oxoacyl-[acyl-carrier-protein] synthase activity"/>
    <property type="evidence" value="ECO:0007669"/>
    <property type="project" value="InterPro"/>
</dbReference>
<dbReference type="Pfam" id="PF02801">
    <property type="entry name" value="Ketoacyl-synt_C"/>
    <property type="match status" value="1"/>
</dbReference>
<dbReference type="Pfam" id="PF00109">
    <property type="entry name" value="ketoacyl-synt"/>
    <property type="match status" value="1"/>
</dbReference>
<dbReference type="Proteomes" id="UP001055219">
    <property type="component" value="Unassembled WGS sequence"/>
</dbReference>
<evidence type="ECO:0000256" key="6">
    <source>
        <dbReference type="PROSITE-ProRule" id="PRU01363"/>
    </source>
</evidence>
<feature type="domain" description="Carrier" evidence="7">
    <location>
        <begin position="1729"/>
        <end position="1803"/>
    </location>
</feature>
<name>A0A9P9Y3S7_9HYPO</name>
<dbReference type="SUPFAM" id="SSF53901">
    <property type="entry name" value="Thiolase-like"/>
    <property type="match status" value="1"/>
</dbReference>
<dbReference type="PROSITE" id="PS00606">
    <property type="entry name" value="KS3_1"/>
    <property type="match status" value="1"/>
</dbReference>
<dbReference type="Pfam" id="PF00550">
    <property type="entry name" value="PP-binding"/>
    <property type="match status" value="1"/>
</dbReference>
<evidence type="ECO:0000256" key="4">
    <source>
        <dbReference type="ARBA" id="ARBA00023002"/>
    </source>
</evidence>
<dbReference type="InterPro" id="IPR016039">
    <property type="entry name" value="Thiolase-like"/>
</dbReference>
<dbReference type="SMART" id="SM00827">
    <property type="entry name" value="PKS_AT"/>
    <property type="match status" value="1"/>
</dbReference>
<dbReference type="Gene3D" id="1.10.1200.10">
    <property type="entry name" value="ACP-like"/>
    <property type="match status" value="1"/>
</dbReference>
<dbReference type="GO" id="GO:0004312">
    <property type="term" value="F:fatty acid synthase activity"/>
    <property type="evidence" value="ECO:0007669"/>
    <property type="project" value="TreeGrafter"/>
</dbReference>
<dbReference type="InterPro" id="IPR020806">
    <property type="entry name" value="PKS_PP-bd"/>
</dbReference>
<dbReference type="InterPro" id="IPR016035">
    <property type="entry name" value="Acyl_Trfase/lysoPLipase"/>
</dbReference>
<evidence type="ECO:0000256" key="3">
    <source>
        <dbReference type="ARBA" id="ARBA00022679"/>
    </source>
</evidence>
<keyword evidence="2" id="KW-0597">Phosphoprotein</keyword>
<dbReference type="InterPro" id="IPR049900">
    <property type="entry name" value="PKS_mFAS_DH"/>
</dbReference>
<dbReference type="InterPro" id="IPR032821">
    <property type="entry name" value="PKS_assoc"/>
</dbReference>
<dbReference type="InterPro" id="IPR020841">
    <property type="entry name" value="PKS_Beta-ketoAc_synthase_dom"/>
</dbReference>
<feature type="region of interest" description="C-terminal hotdog fold" evidence="6">
    <location>
        <begin position="1075"/>
        <end position="1219"/>
    </location>
</feature>
<dbReference type="PANTHER" id="PTHR43775">
    <property type="entry name" value="FATTY ACID SYNTHASE"/>
    <property type="match status" value="1"/>
</dbReference>
<feature type="domain" description="PKS/mFAS DH" evidence="9">
    <location>
        <begin position="945"/>
        <end position="1219"/>
    </location>
</feature>
<dbReference type="InterPro" id="IPR036736">
    <property type="entry name" value="ACP-like_sf"/>
</dbReference>
<dbReference type="InterPro" id="IPR013968">
    <property type="entry name" value="PKS_KR"/>
</dbReference>
<feature type="region of interest" description="N-terminal hotdog fold" evidence="6">
    <location>
        <begin position="945"/>
        <end position="1060"/>
    </location>
</feature>
<dbReference type="Gene3D" id="3.40.366.10">
    <property type="entry name" value="Malonyl-Coenzyme A Acyl Carrier Protein, domain 2"/>
    <property type="match status" value="1"/>
</dbReference>
<feature type="domain" description="Ketosynthase family 3 (KS3)" evidence="8">
    <location>
        <begin position="44"/>
        <end position="470"/>
    </location>
</feature>
<protein>
    <submittedName>
        <fullName evidence="10">Uncharacterized protein</fullName>
    </submittedName>
</protein>
<gene>
    <name evidence="10" type="ORF">J7T54_000979</name>
</gene>
<dbReference type="InterPro" id="IPR036291">
    <property type="entry name" value="NAD(P)-bd_dom_sf"/>
</dbReference>
<dbReference type="SUPFAM" id="SSF52151">
    <property type="entry name" value="FabD/lysophospholipase-like"/>
    <property type="match status" value="1"/>
</dbReference>
<dbReference type="SMART" id="SM00825">
    <property type="entry name" value="PKS_KS"/>
    <property type="match status" value="1"/>
</dbReference>
<evidence type="ECO:0000259" key="7">
    <source>
        <dbReference type="PROSITE" id="PS50075"/>
    </source>
</evidence>
<dbReference type="InterPro" id="IPR016036">
    <property type="entry name" value="Malonyl_transacylase_ACP-bd"/>
</dbReference>
<dbReference type="SMART" id="SM00823">
    <property type="entry name" value="PKS_PP"/>
    <property type="match status" value="1"/>
</dbReference>
<evidence type="ECO:0000256" key="2">
    <source>
        <dbReference type="ARBA" id="ARBA00022553"/>
    </source>
</evidence>
<evidence type="ECO:0000256" key="1">
    <source>
        <dbReference type="ARBA" id="ARBA00022450"/>
    </source>
</evidence>
<dbReference type="Gene3D" id="3.10.129.110">
    <property type="entry name" value="Polyketide synthase dehydratase"/>
    <property type="match status" value="1"/>
</dbReference>
<dbReference type="Pfam" id="PF08659">
    <property type="entry name" value="KR"/>
    <property type="match status" value="1"/>
</dbReference>
<keyword evidence="11" id="KW-1185">Reference proteome</keyword>
<dbReference type="SUPFAM" id="SSF55048">
    <property type="entry name" value="Probable ACP-binding domain of malonyl-CoA ACP transacylase"/>
    <property type="match status" value="1"/>
</dbReference>
<dbReference type="InterPro" id="IPR050091">
    <property type="entry name" value="PKS_NRPS_Biosynth_Enz"/>
</dbReference>
<evidence type="ECO:0000259" key="8">
    <source>
        <dbReference type="PROSITE" id="PS52004"/>
    </source>
</evidence>
<dbReference type="GO" id="GO:0016491">
    <property type="term" value="F:oxidoreductase activity"/>
    <property type="evidence" value="ECO:0007669"/>
    <property type="project" value="UniProtKB-KW"/>
</dbReference>
<dbReference type="RefSeq" id="XP_051363692.1">
    <property type="nucleotide sequence ID" value="XM_051505024.1"/>
</dbReference>
<organism evidence="10 11">
    <name type="scientific">Emericellopsis cladophorae</name>
    <dbReference type="NCBI Taxonomy" id="2686198"/>
    <lineage>
        <taxon>Eukaryota</taxon>
        <taxon>Fungi</taxon>
        <taxon>Dikarya</taxon>
        <taxon>Ascomycota</taxon>
        <taxon>Pezizomycotina</taxon>
        <taxon>Sordariomycetes</taxon>
        <taxon>Hypocreomycetidae</taxon>
        <taxon>Hypocreales</taxon>
        <taxon>Bionectriaceae</taxon>
        <taxon>Emericellopsis</taxon>
    </lineage>
</organism>
<dbReference type="InterPro" id="IPR014031">
    <property type="entry name" value="Ketoacyl_synth_C"/>
</dbReference>
<reference evidence="10" key="1">
    <citation type="journal article" date="2021" name="J Fungi (Basel)">
        <title>Genomic and Metabolomic Analyses of the Marine Fungus Emericellopsis cladophorae: Insights into Saltwater Adaptability Mechanisms and Its Biosynthetic Potential.</title>
        <authorList>
            <person name="Goncalves M.F.M."/>
            <person name="Hilario S."/>
            <person name="Van de Peer Y."/>
            <person name="Esteves A.C."/>
            <person name="Alves A."/>
        </authorList>
    </citation>
    <scope>NUCLEOTIDE SEQUENCE</scope>
    <source>
        <strain evidence="10">MUM 19.33</strain>
    </source>
</reference>
<dbReference type="InterPro" id="IPR009081">
    <property type="entry name" value="PP-bd_ACP"/>
</dbReference>
<evidence type="ECO:0000256" key="5">
    <source>
        <dbReference type="ARBA" id="ARBA00023268"/>
    </source>
</evidence>
<dbReference type="Pfam" id="PF00698">
    <property type="entry name" value="Acyl_transf_1"/>
    <property type="match status" value="1"/>
</dbReference>
<dbReference type="PROSITE" id="PS52004">
    <property type="entry name" value="KS3_2"/>
    <property type="match status" value="1"/>
</dbReference>
<feature type="active site" description="Proton acceptor; for dehydratase activity" evidence="6">
    <location>
        <position position="977"/>
    </location>
</feature>
<accession>A0A9P9Y3S7</accession>
<dbReference type="SUPFAM" id="SSF47336">
    <property type="entry name" value="ACP-like"/>
    <property type="match status" value="1"/>
</dbReference>
<dbReference type="OrthoDB" id="329835at2759"/>
<dbReference type="GO" id="GO:0031177">
    <property type="term" value="F:phosphopantetheine binding"/>
    <property type="evidence" value="ECO:0007669"/>
    <property type="project" value="InterPro"/>
</dbReference>
<dbReference type="GO" id="GO:0006633">
    <property type="term" value="P:fatty acid biosynthetic process"/>
    <property type="evidence" value="ECO:0007669"/>
    <property type="project" value="InterPro"/>
</dbReference>
<keyword evidence="5" id="KW-0511">Multifunctional enzyme</keyword>
<keyword evidence="4" id="KW-0560">Oxidoreductase</keyword>
<dbReference type="EMBL" id="JAGIXG020000011">
    <property type="protein sequence ID" value="KAI6782836.1"/>
    <property type="molecule type" value="Genomic_DNA"/>
</dbReference>
<proteinExistence type="predicted"/>
<dbReference type="PANTHER" id="PTHR43775:SF22">
    <property type="entry name" value="SYNTHASE, PUTATIVE (JCVI)-RELATED"/>
    <property type="match status" value="1"/>
</dbReference>
<evidence type="ECO:0000259" key="9">
    <source>
        <dbReference type="PROSITE" id="PS52019"/>
    </source>
</evidence>
<sequence>MISFCDDTAPPSASRSPQVFTPVYSAASVDTSVDHDSAAPQANDDDIAIVGMACRVPGSNNSPAELWQYLLNKGDASGTMPAMRWEPYNHRHPKNAGILSRTTSTGYFLDRIEDFDASFFAVSPREAEQIDPQQRITLEVAWEALEDAGIPADSLSGSDTSVYMGVNSDDYGKLVLEDLEGVGAHMGVGTAYCGIPSRVSYHLDLFGPSVAVDAACASSLVAVHQARQAILAGETKLAIAGGVNALIGPGLTRVLDEAGAIASDGKCRSFDESAHGYGRGEGAGAVVLKKLSKALVDGDRVHAILKGSAVAADGRTVGIMAPNSAAQQLVAVKALREAKIPAETISYIEAHATSTPLGDPTEMAGLAKVYGEGAPRLSSCQVGSIKSNIGHLEAAAGVMGLIKAAMVLKHGVVPGQANLDTLSSKIDWANNRMIVSKDATQIAGSPVSPRRAAVASYGYSGTVSHAILEASPDAAPSVAPDTPDSVAALLFLSGPQESRIPKAAAALADWLASPAGASAPLHHVANTLARHRSHHRFRTAITATSKQEAVSLLRRVASGQSDKLITSGRVGTSTAGPVWIFSGHGAQWPTMGQELMATQSAFARTIQKLEPVVRAELDGFSLSKALEKGEESWTSDEIQVLTFAMHVGLANVLCETAGPPSAIVGHSLGETAAAVVAGAIDLEDGARLVARRARLYRRHMGKGAMALVSLGVDEVRKKLNASTDYGDIDIAIDASPRSCVLAGASELVGKLSEQWKSEDIQVRAVKSDMAFHSQMLLDLMDPLRRCLPDLRSWTPNIKLYSTSAQDARFTGPRDVEYWVNNMVAPVRLREATQALAQDGHRTFVEVSAHPIVAHSVSETLEAMDLDSDVLVLPTMLRNKPVVERILTTVGGLHVSGQKTVYTSHDANRPWLSEGVPRTTWNHEPYWRTVAKVPLYEITAHKPENNTLLGSRTDIWGTKNVLYQTQLDEESRPYPGRHPLHGSEIVPAAVLINTFLHTIDTETNCLESLSLKVPVIVSPPRQIQILVSDQQQISLTSRLAESGGAWLVNTTGRVISTVGDARPERLDLEKLQTRLPEKLAETFSINYMSKVGVPEMGFPWAVTTHRAFGDDEFLVCVETNPNQAESQGLNDLGASIMDAATSIASTIFFKDPLLRMPTAVDRIIKYGQLETLAQGWIYCKRSQDKNKPFAVNVVVSDVAGNVLIEFVAMSFAGLENDAVSRKSARGLVHRLAWPPAKMAETPINFSHVVLFSTEHDGKETEAKCRYTRQLIKRGHTVSTARDVKELASLSDDTIVLDLAHSSGSYASVLDAASGSCNSLVSAAQAMAASPDCKAKLFSIVPQHHQAEAEDIDLASASLYGLARIIKSEHPDLFGGLFETYDGKLPLAAIRYVEGENIVKQDDDGVARVGRLRPFVADGKDADQTPKQLRFSPADTYLITGGLGALGLVVAKWMVKRGARRLLLVSRRSLPLRSEWAAIDAASPYRRMVDAVVEMEAAGATVHVLPVDISAPDAANSLRLAIDSLSLPRVTGVVHAAGVLADQMVQDVDRASFDNVLAPKLNGALALDELFPPGTLAFFTLFSSCGQILGFPGQASYAAANACLDAMAQRRRARGDKGTQAILWTSWRGMGMAASTEYINAELEARGISDVTEEEAFLAWDRIASADAADTDGLAAVLRALPIDHDEEVAHPILEHVAPRRPAPAAVAAAGEGAAFGTVPSRPASGPELESWLDAQLKWAVADTLGMSAEDVDAAVALSEMGMDSVLTVSFRTRVQKMLKVKMGPTLAWKCPTVGHLLKHFAIELQA</sequence>
<dbReference type="InterPro" id="IPR057326">
    <property type="entry name" value="KR_dom"/>
</dbReference>
<dbReference type="SMART" id="SM01294">
    <property type="entry name" value="PKS_PP_betabranch"/>
    <property type="match status" value="1"/>
</dbReference>
<dbReference type="InterPro" id="IPR001227">
    <property type="entry name" value="Ac_transferase_dom_sf"/>
</dbReference>
<evidence type="ECO:0000313" key="11">
    <source>
        <dbReference type="Proteomes" id="UP001055219"/>
    </source>
</evidence>
<comment type="caution">
    <text evidence="10">The sequence shown here is derived from an EMBL/GenBank/DDBJ whole genome shotgun (WGS) entry which is preliminary data.</text>
</comment>
<dbReference type="InterPro" id="IPR014043">
    <property type="entry name" value="Acyl_transferase_dom"/>
</dbReference>
<dbReference type="SMART" id="SM00822">
    <property type="entry name" value="PKS_KR"/>
    <property type="match status" value="1"/>
</dbReference>
<keyword evidence="1" id="KW-0596">Phosphopantetheine</keyword>
<feature type="active site" description="Proton donor; for dehydratase activity" evidence="6">
    <location>
        <position position="1137"/>
    </location>
</feature>
<dbReference type="GO" id="GO:0044550">
    <property type="term" value="P:secondary metabolite biosynthetic process"/>
    <property type="evidence" value="ECO:0007669"/>
    <property type="project" value="TreeGrafter"/>
</dbReference>
<dbReference type="Pfam" id="PF16197">
    <property type="entry name" value="KAsynt_C_assoc"/>
    <property type="match status" value="1"/>
</dbReference>
<dbReference type="PROSITE" id="PS50075">
    <property type="entry name" value="CARRIER"/>
    <property type="match status" value="1"/>
</dbReference>
<dbReference type="Gene3D" id="3.40.50.720">
    <property type="entry name" value="NAD(P)-binding Rossmann-like Domain"/>
    <property type="match status" value="1"/>
</dbReference>
<dbReference type="Gene3D" id="3.40.47.10">
    <property type="match status" value="1"/>
</dbReference>
<dbReference type="Gene3D" id="3.30.70.250">
    <property type="entry name" value="Malonyl-CoA ACP transacylase, ACP-binding"/>
    <property type="match status" value="1"/>
</dbReference>
<reference evidence="10" key="2">
    <citation type="submission" date="2022-07" db="EMBL/GenBank/DDBJ databases">
        <authorList>
            <person name="Goncalves M.F.M."/>
            <person name="Hilario S."/>
            <person name="Van De Peer Y."/>
            <person name="Esteves A.C."/>
            <person name="Alves A."/>
        </authorList>
    </citation>
    <scope>NUCLEOTIDE SEQUENCE</scope>
    <source>
        <strain evidence="10">MUM 19.33</strain>
    </source>
</reference>
<evidence type="ECO:0000313" key="10">
    <source>
        <dbReference type="EMBL" id="KAI6782836.1"/>
    </source>
</evidence>
<keyword evidence="3" id="KW-0808">Transferase</keyword>
<dbReference type="InterPro" id="IPR018201">
    <property type="entry name" value="Ketoacyl_synth_AS"/>
</dbReference>
<dbReference type="PROSITE" id="PS52019">
    <property type="entry name" value="PKS_MFAS_DH"/>
    <property type="match status" value="1"/>
</dbReference>